<keyword evidence="1" id="KW-0732">Signal</keyword>
<evidence type="ECO:0000256" key="1">
    <source>
        <dbReference type="SAM" id="SignalP"/>
    </source>
</evidence>
<proteinExistence type="predicted"/>
<dbReference type="PROSITE" id="PS51257">
    <property type="entry name" value="PROKAR_LIPOPROTEIN"/>
    <property type="match status" value="1"/>
</dbReference>
<name>A0A2M4DMV5_ANODA</name>
<protein>
    <submittedName>
        <fullName evidence="2">Putative secreted protein</fullName>
    </submittedName>
</protein>
<feature type="chain" id="PRO_5014630374" evidence="1">
    <location>
        <begin position="33"/>
        <end position="77"/>
    </location>
</feature>
<dbReference type="EMBL" id="GGFL01014705">
    <property type="protein sequence ID" value="MBW78883.1"/>
    <property type="molecule type" value="Transcribed_RNA"/>
</dbReference>
<dbReference type="AlphaFoldDB" id="A0A2M4DMV5"/>
<organism evidence="2">
    <name type="scientific">Anopheles darlingi</name>
    <name type="common">Mosquito</name>
    <dbReference type="NCBI Taxonomy" id="43151"/>
    <lineage>
        <taxon>Eukaryota</taxon>
        <taxon>Metazoa</taxon>
        <taxon>Ecdysozoa</taxon>
        <taxon>Arthropoda</taxon>
        <taxon>Hexapoda</taxon>
        <taxon>Insecta</taxon>
        <taxon>Pterygota</taxon>
        <taxon>Neoptera</taxon>
        <taxon>Endopterygota</taxon>
        <taxon>Diptera</taxon>
        <taxon>Nematocera</taxon>
        <taxon>Culicoidea</taxon>
        <taxon>Culicidae</taxon>
        <taxon>Anophelinae</taxon>
        <taxon>Anopheles</taxon>
    </lineage>
</organism>
<sequence>MRYGNCVRLHFVRLRPLLLLPLLPLPLLPAASSSCEKKGGDPRGFGSFQTFPSLFSMRGRFTSSTWFRCKTKPRKIS</sequence>
<reference evidence="2" key="1">
    <citation type="submission" date="2018-01" db="EMBL/GenBank/DDBJ databases">
        <title>An insight into the sialome of Amazonian anophelines.</title>
        <authorList>
            <person name="Ribeiro J.M."/>
            <person name="Scarpassa V."/>
            <person name="Calvo E."/>
        </authorList>
    </citation>
    <scope>NUCLEOTIDE SEQUENCE</scope>
</reference>
<accession>A0A2M4DMV5</accession>
<feature type="signal peptide" evidence="1">
    <location>
        <begin position="1"/>
        <end position="32"/>
    </location>
</feature>
<evidence type="ECO:0000313" key="2">
    <source>
        <dbReference type="EMBL" id="MBW78883.1"/>
    </source>
</evidence>